<evidence type="ECO:0000256" key="8">
    <source>
        <dbReference type="HAMAP-Rule" id="MF_00316"/>
    </source>
</evidence>
<organism evidence="10 11">
    <name type="scientific">Methylobacterium oryzae</name>
    <dbReference type="NCBI Taxonomy" id="334852"/>
    <lineage>
        <taxon>Bacteria</taxon>
        <taxon>Pseudomonadati</taxon>
        <taxon>Pseudomonadota</taxon>
        <taxon>Alphaproteobacteria</taxon>
        <taxon>Hyphomicrobiales</taxon>
        <taxon>Methylobacteriaceae</taxon>
        <taxon>Methylobacterium</taxon>
    </lineage>
</organism>
<comment type="subunit">
    <text evidence="8">Monomer.</text>
</comment>
<keyword evidence="10" id="KW-0548">Nucleotidyltransferase</keyword>
<keyword evidence="4 8" id="KW-0547">Nucleotide-binding</keyword>
<dbReference type="GO" id="GO:0016779">
    <property type="term" value="F:nucleotidyltransferase activity"/>
    <property type="evidence" value="ECO:0007669"/>
    <property type="project" value="UniProtKB-KW"/>
</dbReference>
<proteinExistence type="inferred from homology"/>
<dbReference type="HAMAP" id="MF_00316">
    <property type="entry name" value="MobA"/>
    <property type="match status" value="1"/>
</dbReference>
<comment type="catalytic activity">
    <reaction evidence="8">
        <text>Mo-molybdopterin + GTP + H(+) = Mo-molybdopterin guanine dinucleotide + diphosphate</text>
        <dbReference type="Rhea" id="RHEA:34243"/>
        <dbReference type="ChEBI" id="CHEBI:15378"/>
        <dbReference type="ChEBI" id="CHEBI:33019"/>
        <dbReference type="ChEBI" id="CHEBI:37565"/>
        <dbReference type="ChEBI" id="CHEBI:71302"/>
        <dbReference type="ChEBI" id="CHEBI:71310"/>
        <dbReference type="EC" id="2.7.7.77"/>
    </reaction>
</comment>
<gene>
    <name evidence="8" type="primary">mobA</name>
    <name evidence="10" type="ORF">MOTC310_03520</name>
</gene>
<protein>
    <recommendedName>
        <fullName evidence="8">Molybdenum cofactor guanylyltransferase</fullName>
        <shortName evidence="8">MoCo guanylyltransferase</shortName>
        <ecNumber evidence="8">2.7.7.77</ecNumber>
    </recommendedName>
    <alternativeName>
        <fullName evidence="8">GTP:molybdopterin guanylyltransferase</fullName>
    </alternativeName>
    <alternativeName>
        <fullName evidence="8">Mo-MPT guanylyltransferase</fullName>
    </alternativeName>
    <alternativeName>
        <fullName evidence="8">Molybdopterin guanylyltransferase</fullName>
    </alternativeName>
    <alternativeName>
        <fullName evidence="8">Molybdopterin-guanine dinucleotide synthase</fullName>
        <shortName evidence="8">MGD synthase</shortName>
    </alternativeName>
</protein>
<evidence type="ECO:0000313" key="11">
    <source>
        <dbReference type="Proteomes" id="UP001355206"/>
    </source>
</evidence>
<feature type="binding site" evidence="8">
    <location>
        <position position="108"/>
    </location>
    <ligand>
        <name>GTP</name>
        <dbReference type="ChEBI" id="CHEBI:37565"/>
    </ligand>
</feature>
<dbReference type="RefSeq" id="WP_331300824.1">
    <property type="nucleotide sequence ID" value="NZ_MLCA01000001.1"/>
</dbReference>
<dbReference type="Proteomes" id="UP001355206">
    <property type="component" value="Unassembled WGS sequence"/>
</dbReference>
<comment type="similarity">
    <text evidence="8">Belongs to the MobA family.</text>
</comment>
<comment type="function">
    <text evidence="8">Transfers a GMP moiety from GTP to Mo-molybdopterin (Mo-MPT) cofactor (Moco or molybdenum cofactor) to form Mo-molybdopterin guanine dinucleotide (Mo-MGD) cofactor.</text>
</comment>
<dbReference type="EMBL" id="MLCA01000001">
    <property type="protein sequence ID" value="MEE7489584.1"/>
    <property type="molecule type" value="Genomic_DNA"/>
</dbReference>
<dbReference type="Pfam" id="PF12804">
    <property type="entry name" value="NTP_transf_3"/>
    <property type="match status" value="1"/>
</dbReference>
<dbReference type="EC" id="2.7.7.77" evidence="8"/>
<keyword evidence="11" id="KW-1185">Reference proteome</keyword>
<evidence type="ECO:0000256" key="2">
    <source>
        <dbReference type="ARBA" id="ARBA00022679"/>
    </source>
</evidence>
<comment type="cofactor">
    <cofactor evidence="8">
        <name>Mg(2+)</name>
        <dbReference type="ChEBI" id="CHEBI:18420"/>
    </cofactor>
</comment>
<evidence type="ECO:0000313" key="10">
    <source>
        <dbReference type="EMBL" id="MEE7489584.1"/>
    </source>
</evidence>
<keyword evidence="6 8" id="KW-0342">GTP-binding</keyword>
<evidence type="ECO:0000256" key="5">
    <source>
        <dbReference type="ARBA" id="ARBA00022842"/>
    </source>
</evidence>
<dbReference type="InterPro" id="IPR029044">
    <property type="entry name" value="Nucleotide-diphossugar_trans"/>
</dbReference>
<comment type="subcellular location">
    <subcellularLocation>
        <location evidence="8">Cytoplasm</location>
    </subcellularLocation>
</comment>
<name>A0ABU7TIC3_9HYPH</name>
<sequence length="218" mass="22414">MPPPAASPPVLGLILAGGQARRMGGGDKPLLRLGGRTLLERVGERLGPQCGAGLALSANGDPARFAGFPGPILPDPVPDQPGPLAGILAGLEHAAARGIPRVVSVSGDAPFLPEDLVARLQAAGSEVGIALAASGTRQHFTIALWPTALRDDLRHYLERGERRVGAFIDRHRPAAASWPVEPVDPFLNLNTPEDLAAAEVALLRSEASGRGGGRSAGA</sequence>
<dbReference type="SUPFAM" id="SSF53448">
    <property type="entry name" value="Nucleotide-diphospho-sugar transferases"/>
    <property type="match status" value="1"/>
</dbReference>
<feature type="binding site" evidence="8">
    <location>
        <position position="108"/>
    </location>
    <ligand>
        <name>Mg(2+)</name>
        <dbReference type="ChEBI" id="CHEBI:18420"/>
    </ligand>
</feature>
<keyword evidence="1 8" id="KW-0963">Cytoplasm</keyword>
<comment type="caution">
    <text evidence="8">Lacks conserved residue(s) required for the propagation of feature annotation.</text>
</comment>
<dbReference type="PANTHER" id="PTHR19136">
    <property type="entry name" value="MOLYBDENUM COFACTOR GUANYLYLTRANSFERASE"/>
    <property type="match status" value="1"/>
</dbReference>
<dbReference type="InterPro" id="IPR025877">
    <property type="entry name" value="MobA-like_NTP_Trfase"/>
</dbReference>
<keyword evidence="2 8" id="KW-0808">Transferase</keyword>
<keyword evidence="5 8" id="KW-0460">Magnesium</keyword>
<comment type="domain">
    <text evidence="8">The N-terminal domain determines nucleotide recognition and specific binding, while the C-terminal domain determines the specific binding to the target protein.</text>
</comment>
<feature type="binding site" evidence="8">
    <location>
        <position position="28"/>
    </location>
    <ligand>
        <name>GTP</name>
        <dbReference type="ChEBI" id="CHEBI:37565"/>
    </ligand>
</feature>
<dbReference type="Gene3D" id="3.90.550.10">
    <property type="entry name" value="Spore Coat Polysaccharide Biosynthesis Protein SpsA, Chain A"/>
    <property type="match status" value="1"/>
</dbReference>
<accession>A0ABU7TIC3</accession>
<evidence type="ECO:0000256" key="3">
    <source>
        <dbReference type="ARBA" id="ARBA00022723"/>
    </source>
</evidence>
<evidence type="ECO:0000256" key="1">
    <source>
        <dbReference type="ARBA" id="ARBA00022490"/>
    </source>
</evidence>
<evidence type="ECO:0000256" key="7">
    <source>
        <dbReference type="ARBA" id="ARBA00023150"/>
    </source>
</evidence>
<feature type="binding site" evidence="8">
    <location>
        <begin position="15"/>
        <end position="17"/>
    </location>
    <ligand>
        <name>GTP</name>
        <dbReference type="ChEBI" id="CHEBI:37565"/>
    </ligand>
</feature>
<dbReference type="PANTHER" id="PTHR19136:SF81">
    <property type="entry name" value="MOLYBDENUM COFACTOR GUANYLYLTRANSFERASE"/>
    <property type="match status" value="1"/>
</dbReference>
<dbReference type="CDD" id="cd02503">
    <property type="entry name" value="MobA"/>
    <property type="match status" value="1"/>
</dbReference>
<evidence type="ECO:0000256" key="6">
    <source>
        <dbReference type="ARBA" id="ARBA00023134"/>
    </source>
</evidence>
<dbReference type="NCBIfam" id="TIGR02665">
    <property type="entry name" value="molyb_mobA"/>
    <property type="match status" value="1"/>
</dbReference>
<evidence type="ECO:0000256" key="4">
    <source>
        <dbReference type="ARBA" id="ARBA00022741"/>
    </source>
</evidence>
<reference evidence="10 11" key="1">
    <citation type="journal article" date="2012" name="Genet. Mol. Biol.">
        <title>Analysis of 16S rRNA and mxaF genes revealing insights into Methylobacterium niche-specific plant association.</title>
        <authorList>
            <person name="Dourado M.N."/>
            <person name="Andreote F.D."/>
            <person name="Dini-Andreote F."/>
            <person name="Conti R."/>
            <person name="Araujo J.M."/>
            <person name="Araujo W.L."/>
        </authorList>
    </citation>
    <scope>NUCLEOTIDE SEQUENCE [LARGE SCALE GENOMIC DNA]</scope>
    <source>
        <strain evidence="10 11">TC3-10</strain>
    </source>
</reference>
<keyword evidence="7 8" id="KW-0501">Molybdenum cofactor biosynthesis</keyword>
<evidence type="ECO:0000259" key="9">
    <source>
        <dbReference type="Pfam" id="PF12804"/>
    </source>
</evidence>
<dbReference type="InterPro" id="IPR013482">
    <property type="entry name" value="Molybde_CF_guanTrfase"/>
</dbReference>
<feature type="binding site" evidence="8">
    <location>
        <position position="75"/>
    </location>
    <ligand>
        <name>GTP</name>
        <dbReference type="ChEBI" id="CHEBI:37565"/>
    </ligand>
</feature>
<feature type="domain" description="MobA-like NTP transferase" evidence="9">
    <location>
        <begin position="12"/>
        <end position="166"/>
    </location>
</feature>
<keyword evidence="3 8" id="KW-0479">Metal-binding</keyword>
<comment type="caution">
    <text evidence="10">The sequence shown here is derived from an EMBL/GenBank/DDBJ whole genome shotgun (WGS) entry which is preliminary data.</text>
</comment>